<feature type="compositionally biased region" description="Acidic residues" evidence="1">
    <location>
        <begin position="104"/>
        <end position="120"/>
    </location>
</feature>
<organism evidence="3 4">
    <name type="scientific">Solemya pervernicosa gill symbiont</name>
    <dbReference type="NCBI Taxonomy" id="642797"/>
    <lineage>
        <taxon>Bacteria</taxon>
        <taxon>Pseudomonadati</taxon>
        <taxon>Pseudomonadota</taxon>
        <taxon>Gammaproteobacteria</taxon>
        <taxon>sulfur-oxidizing symbionts</taxon>
    </lineage>
</organism>
<feature type="compositionally biased region" description="Acidic residues" evidence="1">
    <location>
        <begin position="71"/>
        <end position="87"/>
    </location>
</feature>
<dbReference type="PANTHER" id="PTHR38032">
    <property type="entry name" value="POLYMERASE-RELATED"/>
    <property type="match status" value="1"/>
</dbReference>
<gene>
    <name evidence="3" type="ORF">BOW53_05745</name>
</gene>
<name>A0A1T2L7L2_9GAMM</name>
<comment type="caution">
    <text evidence="3">The sequence shown here is derived from an EMBL/GenBank/DDBJ whole genome shotgun (WGS) entry which is preliminary data.</text>
</comment>
<dbReference type="InterPro" id="IPR046865">
    <property type="entry name" value="FapA_b_solenoid"/>
</dbReference>
<accession>A0A1T2L7L2</accession>
<proteinExistence type="predicted"/>
<evidence type="ECO:0000313" key="4">
    <source>
        <dbReference type="Proteomes" id="UP000191110"/>
    </source>
</evidence>
<keyword evidence="4" id="KW-1185">Reference proteome</keyword>
<feature type="region of interest" description="Disordered" evidence="1">
    <location>
        <begin position="58"/>
        <end position="164"/>
    </location>
</feature>
<dbReference type="InterPro" id="IPR005646">
    <property type="entry name" value="FapA"/>
</dbReference>
<dbReference type="PANTHER" id="PTHR38032:SF1">
    <property type="entry name" value="RNA-BINDING PROTEIN KHPB N-TERMINAL DOMAIN-CONTAINING PROTEIN"/>
    <property type="match status" value="1"/>
</dbReference>
<dbReference type="Proteomes" id="UP000191110">
    <property type="component" value="Unassembled WGS sequence"/>
</dbReference>
<dbReference type="OrthoDB" id="5807941at2"/>
<dbReference type="InterPro" id="IPR046866">
    <property type="entry name" value="FapA_N"/>
</dbReference>
<dbReference type="RefSeq" id="WP_078483130.1">
    <property type="nucleotide sequence ID" value="NZ_MPRL01000015.1"/>
</dbReference>
<reference evidence="3 4" key="1">
    <citation type="submission" date="2016-11" db="EMBL/GenBank/DDBJ databases">
        <title>Mixed transmission modes and dynamic genome evolution in an obligate animal-bacterial symbiosis.</title>
        <authorList>
            <person name="Russell S.L."/>
            <person name="Corbett-Detig R.B."/>
            <person name="Cavanaugh C.M."/>
        </authorList>
    </citation>
    <scope>NUCLEOTIDE SEQUENCE [LARGE SCALE GENOMIC DNA]</scope>
    <source>
        <strain evidence="3">Sveles-Q1</strain>
    </source>
</reference>
<dbReference type="Pfam" id="PF03961">
    <property type="entry name" value="FapA"/>
    <property type="match status" value="1"/>
</dbReference>
<evidence type="ECO:0000313" key="3">
    <source>
        <dbReference type="EMBL" id="OOZ41024.1"/>
    </source>
</evidence>
<protein>
    <recommendedName>
        <fullName evidence="2">Flagellar Assembly Protein A N-terminal region domain-containing protein</fullName>
    </recommendedName>
</protein>
<dbReference type="EMBL" id="MPRL01000015">
    <property type="protein sequence ID" value="OOZ41024.1"/>
    <property type="molecule type" value="Genomic_DNA"/>
</dbReference>
<evidence type="ECO:0000259" key="2">
    <source>
        <dbReference type="Pfam" id="PF20250"/>
    </source>
</evidence>
<dbReference type="Pfam" id="PF20250">
    <property type="entry name" value="FapA_N"/>
    <property type="match status" value="1"/>
</dbReference>
<sequence>MSEQAKMEAGNYEILLRERQGRVLAALKPIGDDPQLPTRDTLLKALADNGFGELHLLEEGIEQLLTPPPEPEPEPEADADADADAEIEPPTLHSEASAEHEAIDPDEESVEAESDEEDAISIDKRSDEQETAPDNEASINEQPAEEITEATDTKTPPPTTADLDDEDFEEFEVAERVDGEALVSTDEDEMSATLTITPAAGGKQIAMLDVELALKQQEINFGIDIDTIKNALTEGECEALLIAEGTPPIDGDDSQFVTLTPDIHRRGPKIREDGTVDYRDLNIIITVSRGDKLMRRDPPTAGTPGTNIKGLSIRPAAGKEIPYDACLDGVEISTEDPDILLATIGGQPILVDHGVNVEPVLTVKTIDLSTGNVDFDGNIAVEGDVAPLMHLKASGDIVVSGMCEAAALEAGGDIHIAKGVIGHQKPEQEIDNQAEQDDHEFIRCNGTIHTRFIENYRVTAGTSVVVDELIAHSEVSAGNEVIVGNDKSKRGNILGGRTRANNRIVAKNIGSSANPHTEIEVGFAPDTKRSYEALSDLLSSKLEEKHKLVTIINYLTNNKTPQTDNRFVQVKKAYNKVRGEISSLAKMQKEILDKVKGCEKASVDVSQHTFSGAHLIIAGHPLMVQDEKGAGNFHIEDGEIAFP</sequence>
<dbReference type="AlphaFoldDB" id="A0A1T2L7L2"/>
<feature type="domain" description="Flagellar Assembly Protein A N-terminal region" evidence="2">
    <location>
        <begin position="183"/>
        <end position="352"/>
    </location>
</feature>
<evidence type="ECO:0000256" key="1">
    <source>
        <dbReference type="SAM" id="MobiDB-lite"/>
    </source>
</evidence>